<name>A0A8X6UA31_NEPPI</name>
<protein>
    <submittedName>
        <fullName evidence="1">Uncharacterized protein</fullName>
    </submittedName>
</protein>
<evidence type="ECO:0000313" key="1">
    <source>
        <dbReference type="EMBL" id="GFT96517.1"/>
    </source>
</evidence>
<organism evidence="1 2">
    <name type="scientific">Nephila pilipes</name>
    <name type="common">Giant wood spider</name>
    <name type="synonym">Nephila maculata</name>
    <dbReference type="NCBI Taxonomy" id="299642"/>
    <lineage>
        <taxon>Eukaryota</taxon>
        <taxon>Metazoa</taxon>
        <taxon>Ecdysozoa</taxon>
        <taxon>Arthropoda</taxon>
        <taxon>Chelicerata</taxon>
        <taxon>Arachnida</taxon>
        <taxon>Araneae</taxon>
        <taxon>Araneomorphae</taxon>
        <taxon>Entelegynae</taxon>
        <taxon>Araneoidea</taxon>
        <taxon>Nephilidae</taxon>
        <taxon>Nephila</taxon>
    </lineage>
</organism>
<proteinExistence type="predicted"/>
<gene>
    <name evidence="1" type="ORF">NPIL_361511</name>
</gene>
<comment type="caution">
    <text evidence="1">The sequence shown here is derived from an EMBL/GenBank/DDBJ whole genome shotgun (WGS) entry which is preliminary data.</text>
</comment>
<reference evidence="1" key="1">
    <citation type="submission" date="2020-08" db="EMBL/GenBank/DDBJ databases">
        <title>Multicomponent nature underlies the extraordinary mechanical properties of spider dragline silk.</title>
        <authorList>
            <person name="Kono N."/>
            <person name="Nakamura H."/>
            <person name="Mori M."/>
            <person name="Yoshida Y."/>
            <person name="Ohtoshi R."/>
            <person name="Malay A.D."/>
            <person name="Moran D.A.P."/>
            <person name="Tomita M."/>
            <person name="Numata K."/>
            <person name="Arakawa K."/>
        </authorList>
    </citation>
    <scope>NUCLEOTIDE SEQUENCE</scope>
</reference>
<sequence>MCLKLTQFCFKQKKLGNVSKHFYSSRDSALCNIQDGFYYFSNPTFTAIDTIINELYVDEAELVYPLGSYTGIHKLEFVYFTITDLSVSLQTSLDSLFLANVHSSLDVEKYKYKVIFEPLIQDLKQLLDQGIQFQGNAYKTLHFGNF</sequence>
<keyword evidence="2" id="KW-1185">Reference proteome</keyword>
<dbReference type="OrthoDB" id="6506336at2759"/>
<dbReference type="EMBL" id="BMAW01121938">
    <property type="protein sequence ID" value="GFT96517.1"/>
    <property type="molecule type" value="Genomic_DNA"/>
</dbReference>
<accession>A0A8X6UA31</accession>
<evidence type="ECO:0000313" key="2">
    <source>
        <dbReference type="Proteomes" id="UP000887013"/>
    </source>
</evidence>
<dbReference type="Proteomes" id="UP000887013">
    <property type="component" value="Unassembled WGS sequence"/>
</dbReference>
<dbReference type="AlphaFoldDB" id="A0A8X6UA31"/>